<proteinExistence type="predicted"/>
<keyword evidence="3" id="KW-0378">Hydrolase</keyword>
<dbReference type="Pfam" id="PF02601">
    <property type="entry name" value="Exonuc_VII_L"/>
    <property type="match status" value="1"/>
</dbReference>
<dbReference type="InterPro" id="IPR025824">
    <property type="entry name" value="OB-fold_nuc-bd_dom"/>
</dbReference>
<dbReference type="CDD" id="cd04489">
    <property type="entry name" value="ExoVII_LU_OBF"/>
    <property type="match status" value="1"/>
</dbReference>
<evidence type="ECO:0000256" key="4">
    <source>
        <dbReference type="ARBA" id="ARBA00022839"/>
    </source>
</evidence>
<evidence type="ECO:0000256" key="3">
    <source>
        <dbReference type="ARBA" id="ARBA00022801"/>
    </source>
</evidence>
<dbReference type="GO" id="GO:0009318">
    <property type="term" value="C:exodeoxyribonuclease VII complex"/>
    <property type="evidence" value="ECO:0007669"/>
    <property type="project" value="InterPro"/>
</dbReference>
<dbReference type="PANTHER" id="PTHR30008">
    <property type="entry name" value="EXODEOXYRIBONUCLEASE 7 LARGE SUBUNIT"/>
    <property type="match status" value="1"/>
</dbReference>
<feature type="domain" description="OB-fold nucleic acid binding" evidence="6">
    <location>
        <begin position="5"/>
        <end position="89"/>
    </location>
</feature>
<evidence type="ECO:0000256" key="2">
    <source>
        <dbReference type="ARBA" id="ARBA00022722"/>
    </source>
</evidence>
<keyword evidence="2" id="KW-0540">Nuclease</keyword>
<dbReference type="Pfam" id="PF13742">
    <property type="entry name" value="tRNA_anti_2"/>
    <property type="match status" value="1"/>
</dbReference>
<evidence type="ECO:0000259" key="6">
    <source>
        <dbReference type="Pfam" id="PF13742"/>
    </source>
</evidence>
<dbReference type="EMBL" id="MN448266">
    <property type="protein sequence ID" value="QFG73593.1"/>
    <property type="molecule type" value="Genomic_DNA"/>
</dbReference>
<keyword evidence="1" id="KW-0963">Cytoplasm</keyword>
<dbReference type="GO" id="GO:0003676">
    <property type="term" value="F:nucleic acid binding"/>
    <property type="evidence" value="ECO:0007669"/>
    <property type="project" value="InterPro"/>
</dbReference>
<dbReference type="GO" id="GO:0006308">
    <property type="term" value="P:DNA catabolic process"/>
    <property type="evidence" value="ECO:0007669"/>
    <property type="project" value="InterPro"/>
</dbReference>
<dbReference type="InterPro" id="IPR003753">
    <property type="entry name" value="Exonuc_VII_L"/>
</dbReference>
<evidence type="ECO:0000259" key="5">
    <source>
        <dbReference type="Pfam" id="PF02601"/>
    </source>
</evidence>
<dbReference type="InterPro" id="IPR020579">
    <property type="entry name" value="Exonuc_VII_lsu_C"/>
</dbReference>
<sequence>MQPLTITKLNQLISRKIKSNIIVIGQVTDIKPSLQHLYFSLKDETSSINVIIWASNRTHIIPSNGQMLKVSGYLDYYVKGGRLTLIIKDYTVIEETITRYNRLKLKYQNKKYFDGKQTSPNNIRECTIITSSEGAALQDILHVLSQGSYPGTIWIRNANVQGKNCVSSVIKQLEEFLTSRCKTCLLTRGGGSAEDLEGFNDPEIIEMVFKCRMAGKFIMSAIGHQVDNVLTDLVSDVCLSTPTYAGDFLIKNTISFQNRLKSFALHCSAELIKKVTARLQYLSQTKDIISIPTKINNIRQNIKSRIDSKIQQLDWYKKTLLQLISTYSKWHVTHSNSDLPTSLDDITTTPIPIKVSCQGKTIECIIVKKT</sequence>
<keyword evidence="4 7" id="KW-0269">Exonuclease</keyword>
<accession>A0A5J6VI56</accession>
<feature type="domain" description="Exonuclease VII large subunit C-terminal" evidence="5">
    <location>
        <begin position="116"/>
        <end position="324"/>
    </location>
</feature>
<protein>
    <submittedName>
        <fullName evidence="7">Exonuclease VII large subunit</fullName>
    </submittedName>
</protein>
<name>A0A5J6VI56_9VIRU</name>
<reference evidence="7" key="1">
    <citation type="journal article" date="2019" name="Philos. Trans. R. Soc. Lond., B, Biol. Sci.">
        <title>Targeted metagenomic recovery of four divergent viruses reveals shared and distinctive characteristics of giant viruses of marine eukaryotes.</title>
        <authorList>
            <person name="Needham D.M."/>
            <person name="Poirier C."/>
            <person name="Hehenberger E."/>
            <person name="Jimenez V."/>
            <person name="Swalwell J.E."/>
            <person name="Santoro A.E."/>
            <person name="Worden A.Z."/>
        </authorList>
    </citation>
    <scope>NUCLEOTIDE SEQUENCE</scope>
    <source>
        <strain evidence="7">OPacV-662</strain>
    </source>
</reference>
<dbReference type="GO" id="GO:0008855">
    <property type="term" value="F:exodeoxyribonuclease VII activity"/>
    <property type="evidence" value="ECO:0007669"/>
    <property type="project" value="InterPro"/>
</dbReference>
<evidence type="ECO:0000313" key="7">
    <source>
        <dbReference type="EMBL" id="QFG73593.1"/>
    </source>
</evidence>
<evidence type="ECO:0000256" key="1">
    <source>
        <dbReference type="ARBA" id="ARBA00022490"/>
    </source>
</evidence>
<organism evidence="7">
    <name type="scientific">Megaviridae environmental sample</name>
    <dbReference type="NCBI Taxonomy" id="1737588"/>
    <lineage>
        <taxon>Viruses</taxon>
        <taxon>Varidnaviria</taxon>
        <taxon>Bamfordvirae</taxon>
        <taxon>Nucleocytoviricota</taxon>
        <taxon>Megaviricetes</taxon>
        <taxon>Imitervirales</taxon>
        <taxon>Mimiviridae</taxon>
        <taxon>environmental samples</taxon>
    </lineage>
</organism>
<dbReference type="PANTHER" id="PTHR30008:SF0">
    <property type="entry name" value="EXODEOXYRIBONUCLEASE 7 LARGE SUBUNIT"/>
    <property type="match status" value="1"/>
</dbReference>
<dbReference type="NCBIfam" id="TIGR00237">
    <property type="entry name" value="xseA"/>
    <property type="match status" value="1"/>
</dbReference>